<dbReference type="Gene3D" id="3.20.20.60">
    <property type="entry name" value="Phosphoenolpyruvate-binding domains"/>
    <property type="match status" value="1"/>
</dbReference>
<proteinExistence type="inferred from homology"/>
<feature type="domain" description="HpcH/HpaI aldolase/citrate lyase" evidence="4">
    <location>
        <begin position="17"/>
        <end position="204"/>
    </location>
</feature>
<comment type="caution">
    <text evidence="5">The sequence shown here is derived from an EMBL/GenBank/DDBJ whole genome shotgun (WGS) entry which is preliminary data.</text>
</comment>
<keyword evidence="6" id="KW-1185">Reference proteome</keyword>
<dbReference type="GO" id="GO:0005737">
    <property type="term" value="C:cytoplasm"/>
    <property type="evidence" value="ECO:0007669"/>
    <property type="project" value="TreeGrafter"/>
</dbReference>
<dbReference type="PANTHER" id="PTHR30502:SF0">
    <property type="entry name" value="PHOSPHOENOLPYRUVATE CARBOXYLASE FAMILY PROTEIN"/>
    <property type="match status" value="1"/>
</dbReference>
<dbReference type="PANTHER" id="PTHR30502">
    <property type="entry name" value="2-KETO-3-DEOXY-L-RHAMNONATE ALDOLASE"/>
    <property type="match status" value="1"/>
</dbReference>
<organism evidence="5 6">
    <name type="scientific">Phytohabitans rumicis</name>
    <dbReference type="NCBI Taxonomy" id="1076125"/>
    <lineage>
        <taxon>Bacteria</taxon>
        <taxon>Bacillati</taxon>
        <taxon>Actinomycetota</taxon>
        <taxon>Actinomycetes</taxon>
        <taxon>Micromonosporales</taxon>
        <taxon>Micromonosporaceae</taxon>
    </lineage>
</organism>
<reference evidence="5 6" key="2">
    <citation type="submission" date="2020-03" db="EMBL/GenBank/DDBJ databases">
        <authorList>
            <person name="Ichikawa N."/>
            <person name="Kimura A."/>
            <person name="Kitahashi Y."/>
            <person name="Uohara A."/>
        </authorList>
    </citation>
    <scope>NUCLEOTIDE SEQUENCE [LARGE SCALE GENOMIC DNA]</scope>
    <source>
        <strain evidence="5 6">NBRC 108638</strain>
    </source>
</reference>
<name>A0A6V8LHX1_9ACTN</name>
<comment type="similarity">
    <text evidence="1">Belongs to the HpcH/HpaI aldolase family.</text>
</comment>
<dbReference type="AlphaFoldDB" id="A0A6V8LHX1"/>
<sequence>MARAALKTALGSRRVVGTFLKLPSVDVVDLAARAGYDFVVVDAEHSQLPYSAVSGLVRHAYATGLPALVRVPAVDPGLVNRLLEAGAAGIQLSTVRRRADVDALVAATRYAPHGTRSVSLSHPAAGYGADGLPAYLAAEAQCPPLLVGQFETATFADPLPALMPGLDVAFVGTTDLTVSLGGSPPSPAIAAVSAAAAAAGVAFGGWASALPAAFGDFVVIGSDVQLLGKALREALDE</sequence>
<evidence type="ECO:0000313" key="6">
    <source>
        <dbReference type="Proteomes" id="UP000482960"/>
    </source>
</evidence>
<dbReference type="InterPro" id="IPR015813">
    <property type="entry name" value="Pyrv/PenolPyrv_kinase-like_dom"/>
</dbReference>
<dbReference type="InterPro" id="IPR050251">
    <property type="entry name" value="HpcH-HpaI_aldolase"/>
</dbReference>
<dbReference type="GO" id="GO:0016832">
    <property type="term" value="F:aldehyde-lyase activity"/>
    <property type="evidence" value="ECO:0007669"/>
    <property type="project" value="TreeGrafter"/>
</dbReference>
<evidence type="ECO:0000313" key="5">
    <source>
        <dbReference type="EMBL" id="GFJ94501.1"/>
    </source>
</evidence>
<dbReference type="RefSeq" id="WP_173081630.1">
    <property type="nucleotide sequence ID" value="NZ_BAABJB010000028.1"/>
</dbReference>
<evidence type="ECO:0000256" key="1">
    <source>
        <dbReference type="ARBA" id="ARBA00005568"/>
    </source>
</evidence>
<dbReference type="InterPro" id="IPR005000">
    <property type="entry name" value="Aldolase/citrate-lyase_domain"/>
</dbReference>
<protein>
    <submittedName>
        <fullName evidence="5">4-hydroxy-2-oxovalerate aldolase</fullName>
    </submittedName>
</protein>
<accession>A0A6V8LHX1</accession>
<dbReference type="GO" id="GO:0046872">
    <property type="term" value="F:metal ion binding"/>
    <property type="evidence" value="ECO:0007669"/>
    <property type="project" value="UniProtKB-KW"/>
</dbReference>
<dbReference type="Pfam" id="PF03328">
    <property type="entry name" value="HpcH_HpaI"/>
    <property type="match status" value="1"/>
</dbReference>
<reference evidence="5 6" key="1">
    <citation type="submission" date="2020-03" db="EMBL/GenBank/DDBJ databases">
        <title>Whole genome shotgun sequence of Phytohabitans rumicis NBRC 108638.</title>
        <authorList>
            <person name="Komaki H."/>
            <person name="Tamura T."/>
        </authorList>
    </citation>
    <scope>NUCLEOTIDE SEQUENCE [LARGE SCALE GENOMIC DNA]</scope>
    <source>
        <strain evidence="5 6">NBRC 108638</strain>
    </source>
</reference>
<evidence type="ECO:0000256" key="2">
    <source>
        <dbReference type="ARBA" id="ARBA00022723"/>
    </source>
</evidence>
<keyword evidence="2" id="KW-0479">Metal-binding</keyword>
<gene>
    <name evidence="5" type="ORF">Prum_081430</name>
</gene>
<dbReference type="InterPro" id="IPR040442">
    <property type="entry name" value="Pyrv_kinase-like_dom_sf"/>
</dbReference>
<dbReference type="SUPFAM" id="SSF51621">
    <property type="entry name" value="Phosphoenolpyruvate/pyruvate domain"/>
    <property type="match status" value="1"/>
</dbReference>
<evidence type="ECO:0000256" key="3">
    <source>
        <dbReference type="ARBA" id="ARBA00023239"/>
    </source>
</evidence>
<keyword evidence="3" id="KW-0456">Lyase</keyword>
<dbReference type="Proteomes" id="UP000482960">
    <property type="component" value="Unassembled WGS sequence"/>
</dbReference>
<evidence type="ECO:0000259" key="4">
    <source>
        <dbReference type="Pfam" id="PF03328"/>
    </source>
</evidence>
<dbReference type="EMBL" id="BLPG01000001">
    <property type="protein sequence ID" value="GFJ94501.1"/>
    <property type="molecule type" value="Genomic_DNA"/>
</dbReference>